<reference evidence="1 2" key="1">
    <citation type="submission" date="2021-06" db="EMBL/GenBank/DDBJ databases">
        <authorList>
            <person name="Kallberg Y."/>
            <person name="Tangrot J."/>
            <person name="Rosling A."/>
        </authorList>
    </citation>
    <scope>NUCLEOTIDE SEQUENCE [LARGE SCALE GENOMIC DNA]</scope>
    <source>
        <strain evidence="1 2">120-4 pot B 10/14</strain>
    </source>
</reference>
<dbReference type="Proteomes" id="UP000789901">
    <property type="component" value="Unassembled WGS sequence"/>
</dbReference>
<accession>A0ABN7XNY5</accession>
<organism evidence="1 2">
    <name type="scientific">Gigaspora margarita</name>
    <dbReference type="NCBI Taxonomy" id="4874"/>
    <lineage>
        <taxon>Eukaryota</taxon>
        <taxon>Fungi</taxon>
        <taxon>Fungi incertae sedis</taxon>
        <taxon>Mucoromycota</taxon>
        <taxon>Glomeromycotina</taxon>
        <taxon>Glomeromycetes</taxon>
        <taxon>Diversisporales</taxon>
        <taxon>Gigasporaceae</taxon>
        <taxon>Gigaspora</taxon>
    </lineage>
</organism>
<keyword evidence="2" id="KW-1185">Reference proteome</keyword>
<sequence length="65" mass="7423">EINNNKVHDRAIGEFNQLKEAYSSLYKQNQRLIAENEPEVQDFLPNLPSDVGDLLDQMPPPLDNS</sequence>
<dbReference type="EMBL" id="CAJVQB010151631">
    <property type="protein sequence ID" value="CAG8855644.1"/>
    <property type="molecule type" value="Genomic_DNA"/>
</dbReference>
<gene>
    <name evidence="1" type="ORF">GMARGA_LOCUS44465</name>
</gene>
<feature type="non-terminal residue" evidence="1">
    <location>
        <position position="1"/>
    </location>
</feature>
<evidence type="ECO:0000313" key="2">
    <source>
        <dbReference type="Proteomes" id="UP000789901"/>
    </source>
</evidence>
<name>A0ABN7XNY5_GIGMA</name>
<protein>
    <submittedName>
        <fullName evidence="1">23546_t:CDS:1</fullName>
    </submittedName>
</protein>
<evidence type="ECO:0000313" key="1">
    <source>
        <dbReference type="EMBL" id="CAG8855644.1"/>
    </source>
</evidence>
<comment type="caution">
    <text evidence="1">The sequence shown here is derived from an EMBL/GenBank/DDBJ whole genome shotgun (WGS) entry which is preliminary data.</text>
</comment>
<proteinExistence type="predicted"/>